<sequence>MLFLLFNLIFSIVKYDYKKEPIEWAICDFVDQTHVVCCGTCKDDYVDKLKMFTCGIKDYEDYKKYIQTTDKKDDKFYTNEADEIIKKYKEAVDHVQRCIKLYDKIGKGLNLEKMVRKHFTLLKNKFIIEPFVAAKKFVDKKQSEFDGNFIKGKKLDFNDFKVKSEIKQRIEEQITFPFLGLQNRFTDDIVGKNFYWIRNSSDKFVENYKKTFLLSKEEEKRIKNISEGLIKDLEKEYTKEKNALKMYQITKIKELEEKYFGGETEESKKKETFFKSTGGYVVISILTLFGFVTLILIVLIVCKKITQTKGKG</sequence>
<evidence type="ECO:0000256" key="3">
    <source>
        <dbReference type="SAM" id="SignalP"/>
    </source>
</evidence>
<keyword evidence="2" id="KW-0472">Membrane</keyword>
<keyword evidence="1" id="KW-0175">Coiled coil</keyword>
<comment type="caution">
    <text evidence="4">The sequence shown here is derived from an EMBL/GenBank/DDBJ whole genome shotgun (WGS) entry which is preliminary data.</text>
</comment>
<dbReference type="Proteomes" id="UP000192758">
    <property type="component" value="Unassembled WGS sequence"/>
</dbReference>
<keyword evidence="2" id="KW-1133">Transmembrane helix</keyword>
<evidence type="ECO:0000313" key="5">
    <source>
        <dbReference type="Proteomes" id="UP000192758"/>
    </source>
</evidence>
<accession>A0A1W0E503</accession>
<dbReference type="AlphaFoldDB" id="A0A1W0E503"/>
<protein>
    <submittedName>
        <fullName evidence="4">Uncharacterized protein</fullName>
    </submittedName>
</protein>
<organism evidence="4 5">
    <name type="scientific">Ecytonucleospora hepatopenaei</name>
    <dbReference type="NCBI Taxonomy" id="646526"/>
    <lineage>
        <taxon>Eukaryota</taxon>
        <taxon>Fungi</taxon>
        <taxon>Fungi incertae sedis</taxon>
        <taxon>Microsporidia</taxon>
        <taxon>Enterocytozoonidae</taxon>
        <taxon>Ecytonucleospora</taxon>
    </lineage>
</organism>
<reference evidence="4 5" key="1">
    <citation type="journal article" date="2017" name="Environ. Microbiol.">
        <title>Decay of the glycolytic pathway and adaptation to intranuclear parasitism within Enterocytozoonidae microsporidia.</title>
        <authorList>
            <person name="Wiredu Boakye D."/>
            <person name="Jaroenlak P."/>
            <person name="Prachumwat A."/>
            <person name="Williams T.A."/>
            <person name="Bateman K.S."/>
            <person name="Itsathitphaisarn O."/>
            <person name="Sritunyalucksana K."/>
            <person name="Paszkiewicz K.H."/>
            <person name="Moore K.A."/>
            <person name="Stentiford G.D."/>
            <person name="Williams B.A."/>
        </authorList>
    </citation>
    <scope>NUCLEOTIDE SEQUENCE [LARGE SCALE GENOMIC DNA]</scope>
    <source>
        <strain evidence="4 5">TH1</strain>
    </source>
</reference>
<evidence type="ECO:0000313" key="4">
    <source>
        <dbReference type="EMBL" id="OQS54301.1"/>
    </source>
</evidence>
<feature type="chain" id="PRO_5012076929" evidence="3">
    <location>
        <begin position="16"/>
        <end position="312"/>
    </location>
</feature>
<name>A0A1W0E503_9MICR</name>
<keyword evidence="3" id="KW-0732">Signal</keyword>
<evidence type="ECO:0000256" key="1">
    <source>
        <dbReference type="SAM" id="Coils"/>
    </source>
</evidence>
<keyword evidence="2" id="KW-0812">Transmembrane</keyword>
<dbReference type="VEuPathDB" id="MicrosporidiaDB:EHP00_2222"/>
<keyword evidence="5" id="KW-1185">Reference proteome</keyword>
<feature type="signal peptide" evidence="3">
    <location>
        <begin position="1"/>
        <end position="15"/>
    </location>
</feature>
<gene>
    <name evidence="4" type="ORF">EHP00_2222</name>
</gene>
<feature type="coiled-coil region" evidence="1">
    <location>
        <begin position="216"/>
        <end position="250"/>
    </location>
</feature>
<dbReference type="EMBL" id="MNPJ01000021">
    <property type="protein sequence ID" value="OQS54301.1"/>
    <property type="molecule type" value="Genomic_DNA"/>
</dbReference>
<evidence type="ECO:0000256" key="2">
    <source>
        <dbReference type="SAM" id="Phobius"/>
    </source>
</evidence>
<proteinExistence type="predicted"/>
<feature type="transmembrane region" description="Helical" evidence="2">
    <location>
        <begin position="278"/>
        <end position="302"/>
    </location>
</feature>